<dbReference type="Proteomes" id="UP001230649">
    <property type="component" value="Unassembled WGS sequence"/>
</dbReference>
<keyword evidence="2" id="KW-1185">Reference proteome</keyword>
<sequence>MRWRTATVGLIGCLLSGATAKGMVQNHQSQQLSSIRSEQVKTIGSSRSSSIPSYSLIRPGDDDKCPPCFNCMLPAFNCAQFGECSPSDGQCKCPDGWGGQDCLTPLCGSLAGGADRYPRKEGERCECEPGWSGINCNVCEEDKVCKAFKPRYSSIQEATNSDDDEDDDMSNMVCYKGGLAVQQNYQMCDVTNRKIIDTIPDNKKPQVTFSCTANGPSSNDSSSLNSWQHPLLSSFASKTDAEEIALGLKEDMGTCSFQFWVDEIESFYCKLEGCGWEGTNSYESNRTRYECKTIDCACVPGRFLCGENGSVNIDDFLSEEVKGPATFQCNSGKGCSFEEPAMNGLINDIFGDKSITLDCNSGECLHYTQVPGYQRPEPPSNNLWVGLSAGLAAAVFLLASLLLWYLGRTKRHPKGFGGVHLPSDEAAKLMTDHVPATLHFENLSYSINNKAILTDITGSVSPGQVMAILGSSGAGKSTFLDILARKDKRGRVTGRLHINGSEIDDDALYRRVIGFVDQEDTLMPTLTVYETVLYSAVLRLPREMSLEAKKFRTLETMNELGILGIKDSRIGESGKRSISGGEKRRVSIACELVTSPSILFFDEPTSGLDSYNAYNVVESLVTLARDYNRTVVFTIHQPQSNIVSMFDRLLLLAKGRMVYSGDFKQCADHFSSMGYPCPPGYNIADYLIDVTTKASGDHRGDKKARVNGGSSEAAVADVDSAEAEIEAAEEYEERESTLQRYKSKLQALVRPQSRTSIVIVPPVPEKLEELVSGFRDSDQAKITEAEIHRIHNGEGLHGSREITTDATRLGGYKKASWWTQFKLLSGRAFKNLYRNPLLMAAHYVMAIVVAFVCGFFFYKLTNDIPGFQNRLGLFLFILSLFGFSTLTSLGVFANERMLFMRERANGYYSPITYFASKVLFDILPLRVIPPFILGSIVYGLAGLNPSVASFWKFILTLVLFNLAASSIVLFLSVAVADTGVANLLGSMVMLYNLLFAGLLMNYDRVPHGLKWMQTTSFFHAGYEALLVNELRYLQLIEHKFGLDIQVPSATILSSFGFHAQAFWWPDISLLCIVFGVFIIASFLALQLFVKERR</sequence>
<comment type="caution">
    <text evidence="1">The sequence shown here is derived from an EMBL/GenBank/DDBJ whole genome shotgun (WGS) entry which is preliminary data.</text>
</comment>
<organism evidence="1 2">
    <name type="scientific">Naganishia adeliensis</name>
    <dbReference type="NCBI Taxonomy" id="92952"/>
    <lineage>
        <taxon>Eukaryota</taxon>
        <taxon>Fungi</taxon>
        <taxon>Dikarya</taxon>
        <taxon>Basidiomycota</taxon>
        <taxon>Agaricomycotina</taxon>
        <taxon>Tremellomycetes</taxon>
        <taxon>Filobasidiales</taxon>
        <taxon>Filobasidiaceae</taxon>
        <taxon>Naganishia</taxon>
    </lineage>
</organism>
<name>A0ACC2WSX6_9TREE</name>
<gene>
    <name evidence="1" type="ORF">QFC20_001457</name>
</gene>
<evidence type="ECO:0000313" key="1">
    <source>
        <dbReference type="EMBL" id="KAJ9114583.1"/>
    </source>
</evidence>
<reference evidence="1" key="1">
    <citation type="submission" date="2023-04" db="EMBL/GenBank/DDBJ databases">
        <title>Draft Genome sequencing of Naganishia species isolated from polar environments using Oxford Nanopore Technology.</title>
        <authorList>
            <person name="Leo P."/>
            <person name="Venkateswaran K."/>
        </authorList>
    </citation>
    <scope>NUCLEOTIDE SEQUENCE</scope>
    <source>
        <strain evidence="1">MNA-CCFEE 5262</strain>
    </source>
</reference>
<proteinExistence type="predicted"/>
<protein>
    <submittedName>
        <fullName evidence="1">Uncharacterized protein</fullName>
    </submittedName>
</protein>
<evidence type="ECO:0000313" key="2">
    <source>
        <dbReference type="Proteomes" id="UP001230649"/>
    </source>
</evidence>
<dbReference type="EMBL" id="JASBWS010000008">
    <property type="protein sequence ID" value="KAJ9114583.1"/>
    <property type="molecule type" value="Genomic_DNA"/>
</dbReference>
<accession>A0ACC2WSX6</accession>